<comment type="caution">
    <text evidence="7">The sequence shown here is derived from an EMBL/GenBank/DDBJ whole genome shotgun (WGS) entry which is preliminary data.</text>
</comment>
<dbReference type="PANTHER" id="PTHR11878">
    <property type="entry name" value="SODIUM/CALCIUM EXCHANGER"/>
    <property type="match status" value="1"/>
</dbReference>
<gene>
    <name evidence="7" type="ORF">K0T92_10365</name>
</gene>
<feature type="domain" description="BIG2" evidence="6">
    <location>
        <begin position="430"/>
        <end position="507"/>
    </location>
</feature>
<feature type="domain" description="Calx-beta" evidence="5">
    <location>
        <begin position="166"/>
        <end position="267"/>
    </location>
</feature>
<protein>
    <submittedName>
        <fullName evidence="7">Ig-like domain-containing protein</fullName>
    </submittedName>
</protein>
<dbReference type="InterPro" id="IPR003644">
    <property type="entry name" value="Calx_beta"/>
</dbReference>
<evidence type="ECO:0000313" key="7">
    <source>
        <dbReference type="EMBL" id="MBW7475151.1"/>
    </source>
</evidence>
<keyword evidence="8" id="KW-1185">Reference proteome</keyword>
<keyword evidence="2" id="KW-0677">Repeat</keyword>
<dbReference type="PANTHER" id="PTHR11878:SF65">
    <property type="entry name" value="NA_CA-EXCHANGE PROTEIN, ISOFORM G"/>
    <property type="match status" value="1"/>
</dbReference>
<keyword evidence="1" id="KW-0732">Signal</keyword>
<keyword evidence="4" id="KW-0406">Ion transport</keyword>
<proteinExistence type="predicted"/>
<dbReference type="InterPro" id="IPR008964">
    <property type="entry name" value="Invasin/intimin_cell_adhesion"/>
</dbReference>
<dbReference type="SMART" id="SM00237">
    <property type="entry name" value="Calx_beta"/>
    <property type="match status" value="3"/>
</dbReference>
<dbReference type="SMART" id="SM00635">
    <property type="entry name" value="BID_2"/>
    <property type="match status" value="1"/>
</dbReference>
<dbReference type="SUPFAM" id="SSF141072">
    <property type="entry name" value="CalX-like"/>
    <property type="match status" value="3"/>
</dbReference>
<evidence type="ECO:0000256" key="4">
    <source>
        <dbReference type="ARBA" id="ARBA00023065"/>
    </source>
</evidence>
<dbReference type="InterPro" id="IPR051171">
    <property type="entry name" value="CaCA"/>
</dbReference>
<feature type="domain" description="Calx-beta" evidence="5">
    <location>
        <begin position="42"/>
        <end position="150"/>
    </location>
</feature>
<name>A0ABS7D5P4_9BACL</name>
<evidence type="ECO:0000313" key="8">
    <source>
        <dbReference type="Proteomes" id="UP000812277"/>
    </source>
</evidence>
<dbReference type="InterPro" id="IPR038081">
    <property type="entry name" value="CalX-like_sf"/>
</dbReference>
<reference evidence="7 8" key="1">
    <citation type="submission" date="2021-07" db="EMBL/GenBank/DDBJ databases">
        <title>Paenibacillus radiodurans sp. nov., isolated from the southeastern edge of Tengger Desert.</title>
        <authorList>
            <person name="Zhang G."/>
        </authorList>
    </citation>
    <scope>NUCLEOTIDE SEQUENCE [LARGE SCALE GENOMIC DNA]</scope>
    <source>
        <strain evidence="7 8">DT7-4</strain>
    </source>
</reference>
<evidence type="ECO:0000256" key="2">
    <source>
        <dbReference type="ARBA" id="ARBA00022737"/>
    </source>
</evidence>
<sequence length="690" mass="75049">MLSFWRHGSTRTGQRLACLAVVFLLAVSLLAPGLQPIVHAEGSAGPASTESPGVLQFSADSYTVSRNDQNTLYLTVTRTNGSKGTVAVDYRFEDGTAKGSGGSYGWGDYTNYDSTRTLIFAEGEVRKTIRVSINFHDDNLEEEYFTVWLDNPTGGATIGAVHSNKVTIKSPPIDPIKFRCTFTSDDYAFYEGEDEYITVTVECRGSEYESTYLRYRTTDGTAVSGSDYTAQTFNVGTDWRYAPTEIKIPIREDKEIEDDEYFTLTLSDPYPAGKTAAGAIASARVTIIDDDASEETEGELQFSEANFSVSEEDYYDYSSPLCDEYYCYGLNYAEIKVIRENGARGIVKVKYQIANGSASDNDFENHQHGELTFLRGETEKIIRVKITDDYLFEGDEDFTVTLSDPTGGATLGGQTSTRVTIVDDESGITLPERISLNKTELLLRPGGYGDLLRATVSPLNYTPGLVWKSSNPAVATVSDDGLVTPHSSGKATITVASEHGGPTAECSVKVANQGKLTHLDMVESQIGMMPHEVIPLYIMAVYENGERKNIAKDPRTKYTISNPAAISIINGKVWSAHGGGEATVTVVYDGKYKTTFTVSSSLVSAVNLTPSVKQVTMPSGFSRTYVDLVATFSDGTKRSVTQQATWQTNSQDLVTVNGGTLTSGAPRFKGTTAVTAVYHGIVVYIPVHVT</sequence>
<organism evidence="7 8">
    <name type="scientific">Paenibacillus oenotherae</name>
    <dbReference type="NCBI Taxonomy" id="1435645"/>
    <lineage>
        <taxon>Bacteria</taxon>
        <taxon>Bacillati</taxon>
        <taxon>Bacillota</taxon>
        <taxon>Bacilli</taxon>
        <taxon>Bacillales</taxon>
        <taxon>Paenibacillaceae</taxon>
        <taxon>Paenibacillus</taxon>
    </lineage>
</organism>
<dbReference type="Proteomes" id="UP000812277">
    <property type="component" value="Unassembled WGS sequence"/>
</dbReference>
<dbReference type="Gene3D" id="2.60.40.2030">
    <property type="match status" value="3"/>
</dbReference>
<accession>A0ABS7D5P4</accession>
<evidence type="ECO:0000256" key="3">
    <source>
        <dbReference type="ARBA" id="ARBA00022837"/>
    </source>
</evidence>
<dbReference type="Pfam" id="PF02368">
    <property type="entry name" value="Big_2"/>
    <property type="match status" value="1"/>
</dbReference>
<keyword evidence="4" id="KW-0813">Transport</keyword>
<evidence type="ECO:0000256" key="1">
    <source>
        <dbReference type="ARBA" id="ARBA00022729"/>
    </source>
</evidence>
<dbReference type="RefSeq" id="WP_219872383.1">
    <property type="nucleotide sequence ID" value="NZ_JAHZIJ010000005.1"/>
</dbReference>
<dbReference type="Pfam" id="PF03160">
    <property type="entry name" value="Calx-beta"/>
    <property type="match status" value="3"/>
</dbReference>
<evidence type="ECO:0000259" key="5">
    <source>
        <dbReference type="SMART" id="SM00237"/>
    </source>
</evidence>
<dbReference type="Gene3D" id="2.60.40.1080">
    <property type="match status" value="3"/>
</dbReference>
<dbReference type="SUPFAM" id="SSF49373">
    <property type="entry name" value="Invasin/intimin cell-adhesion fragments"/>
    <property type="match status" value="1"/>
</dbReference>
<evidence type="ECO:0000259" key="6">
    <source>
        <dbReference type="SMART" id="SM00635"/>
    </source>
</evidence>
<keyword evidence="3" id="KW-0106">Calcium</keyword>
<feature type="domain" description="Calx-beta" evidence="5">
    <location>
        <begin position="283"/>
        <end position="403"/>
    </location>
</feature>
<dbReference type="InterPro" id="IPR003343">
    <property type="entry name" value="Big_2"/>
</dbReference>
<dbReference type="EMBL" id="JAHZIJ010000005">
    <property type="protein sequence ID" value="MBW7475151.1"/>
    <property type="molecule type" value="Genomic_DNA"/>
</dbReference>